<dbReference type="Proteomes" id="UP001500063">
    <property type="component" value="Unassembled WGS sequence"/>
</dbReference>
<dbReference type="PROSITE" id="PS51642">
    <property type="entry name" value="HEMOPEXIN_2"/>
    <property type="match status" value="3"/>
</dbReference>
<dbReference type="Gene3D" id="2.110.10.10">
    <property type="entry name" value="Hemopexin-like domain"/>
    <property type="match status" value="1"/>
</dbReference>
<accession>A0ABP3G1N1</accession>
<comment type="caution">
    <text evidence="1">The sequence shown here is derived from an EMBL/GenBank/DDBJ whole genome shotgun (WGS) entry which is preliminary data.</text>
</comment>
<dbReference type="InterPro" id="IPR036375">
    <property type="entry name" value="Hemopexin-like_dom_sf"/>
</dbReference>
<dbReference type="SMART" id="SM00120">
    <property type="entry name" value="HX"/>
    <property type="match status" value="3"/>
</dbReference>
<name>A0ABP3G1N1_9ACTN</name>
<gene>
    <name evidence="1" type="ORF">GCM10010319_01680</name>
</gene>
<organism evidence="1 2">
    <name type="scientific">Streptomyces blastmyceticus</name>
    <dbReference type="NCBI Taxonomy" id="68180"/>
    <lineage>
        <taxon>Bacteria</taxon>
        <taxon>Bacillati</taxon>
        <taxon>Actinomycetota</taxon>
        <taxon>Actinomycetes</taxon>
        <taxon>Kitasatosporales</taxon>
        <taxon>Streptomycetaceae</taxon>
        <taxon>Streptomyces</taxon>
    </lineage>
</organism>
<dbReference type="Gene3D" id="2.80.10.50">
    <property type="match status" value="1"/>
</dbReference>
<protein>
    <submittedName>
        <fullName evidence="1">Uncharacterized protein</fullName>
    </submittedName>
</protein>
<dbReference type="InterPro" id="IPR035992">
    <property type="entry name" value="Ricin_B-like_lectins"/>
</dbReference>
<keyword evidence="2" id="KW-1185">Reference proteome</keyword>
<dbReference type="SUPFAM" id="SSF50370">
    <property type="entry name" value="Ricin B-like lectins"/>
    <property type="match status" value="1"/>
</dbReference>
<dbReference type="Pfam" id="PF00045">
    <property type="entry name" value="Hemopexin"/>
    <property type="match status" value="2"/>
</dbReference>
<sequence length="423" mass="47101">MANKIYAVSMGDSYVSGGDPSSKNTVLYAKWDPPTDTLDKDFTRVFAESWEGTPEQRRWMEKAAAAGRSIPSLYLPKTGKVYFLHEDQYVRCTLATMTIDEGFPKSIGSYWPGLKAVGFDSGIDSILWWDEKTIYIFKGLHYVRYNLETDKVDEGYPKSIVAYWPGFKEAGFEGGIDAIFRWEPDWVYAFKNDQYIRLHIPTNKVDVGPRTSARYWNPLGELSSRRVLTVFQAPDVTAPVRVSLPKVQVIDGFPTGTFKITNAETGLCLEAYLSSEGDYKAGTYAVKNPTPGRTEQAAFLEKCTNSKDQLWRYNAKKKTLENIGTGRCLIMDIPPSGAAILSGLVPKGAAWVLGLHGCNTDPGCFEAGTNQFRAENGYITLADTTKEEAEKSYWTADKDSKTAMIHGMAKGGPRQKWILTPAT</sequence>
<reference evidence="2" key="1">
    <citation type="journal article" date="2019" name="Int. J. Syst. Evol. Microbiol.">
        <title>The Global Catalogue of Microorganisms (GCM) 10K type strain sequencing project: providing services to taxonomists for standard genome sequencing and annotation.</title>
        <authorList>
            <consortium name="The Broad Institute Genomics Platform"/>
            <consortium name="The Broad Institute Genome Sequencing Center for Infectious Disease"/>
            <person name="Wu L."/>
            <person name="Ma J."/>
        </authorList>
    </citation>
    <scope>NUCLEOTIDE SEQUENCE [LARGE SCALE GENOMIC DNA]</scope>
    <source>
        <strain evidence="2">JCM 4565</strain>
    </source>
</reference>
<evidence type="ECO:0000313" key="1">
    <source>
        <dbReference type="EMBL" id="GAA0329286.1"/>
    </source>
</evidence>
<dbReference type="InterPro" id="IPR018487">
    <property type="entry name" value="Hemopexin-like_repeat"/>
</dbReference>
<dbReference type="RefSeq" id="WP_344114996.1">
    <property type="nucleotide sequence ID" value="NZ_BAAABW010000001.1"/>
</dbReference>
<dbReference type="SUPFAM" id="SSF50923">
    <property type="entry name" value="Hemopexin-like domain"/>
    <property type="match status" value="1"/>
</dbReference>
<dbReference type="PROSITE" id="PS50231">
    <property type="entry name" value="RICIN_B_LECTIN"/>
    <property type="match status" value="1"/>
</dbReference>
<evidence type="ECO:0000313" key="2">
    <source>
        <dbReference type="Proteomes" id="UP001500063"/>
    </source>
</evidence>
<dbReference type="EMBL" id="BAAABW010000001">
    <property type="protein sequence ID" value="GAA0329286.1"/>
    <property type="molecule type" value="Genomic_DNA"/>
</dbReference>
<proteinExistence type="predicted"/>